<dbReference type="RefSeq" id="WP_155111180.1">
    <property type="nucleotide sequence ID" value="NZ_WMIB01000002.1"/>
</dbReference>
<evidence type="ECO:0000256" key="2">
    <source>
        <dbReference type="ARBA" id="ARBA00004752"/>
    </source>
</evidence>
<dbReference type="InterPro" id="IPR005543">
    <property type="entry name" value="PASTA_dom"/>
</dbReference>
<dbReference type="Pfam" id="PF03793">
    <property type="entry name" value="PASTA"/>
    <property type="match status" value="1"/>
</dbReference>
<comment type="catalytic activity">
    <reaction evidence="6">
        <text>Preferential cleavage: (Ac)2-L-Lys-D-Ala-|-D-Ala. Also transpeptidation of peptidyl-alanyl moieties that are N-acyl substituents of D-alanine.</text>
        <dbReference type="EC" id="3.4.16.4"/>
    </reaction>
</comment>
<dbReference type="GO" id="GO:0009002">
    <property type="term" value="F:serine-type D-Ala-D-Ala carboxypeptidase activity"/>
    <property type="evidence" value="ECO:0007669"/>
    <property type="project" value="UniProtKB-EC"/>
</dbReference>
<dbReference type="EC" id="3.4.16.4" evidence="4"/>
<feature type="region of interest" description="Disordered" evidence="7">
    <location>
        <begin position="584"/>
        <end position="616"/>
    </location>
</feature>
<dbReference type="GO" id="GO:0009252">
    <property type="term" value="P:peptidoglycan biosynthetic process"/>
    <property type="evidence" value="ECO:0007669"/>
    <property type="project" value="UniProtKB-UniPathway"/>
</dbReference>
<dbReference type="PROSITE" id="PS51178">
    <property type="entry name" value="PASTA"/>
    <property type="match status" value="1"/>
</dbReference>
<dbReference type="SUPFAM" id="SSF56601">
    <property type="entry name" value="beta-lactamase/transpeptidase-like"/>
    <property type="match status" value="1"/>
</dbReference>
<evidence type="ECO:0000256" key="6">
    <source>
        <dbReference type="ARBA" id="ARBA00034000"/>
    </source>
</evidence>
<sequence length="718" mass="78083">MAKKNKNMNRGAAALALVFAVLFFIITGRFLYIQLTGQVDGQVLAARAAQKYEKQQSLEASRGAILDRNGEAIAEDTSAYTLVAILDETLTTNPKKPQHVIDKDKTAEKLAPILDIEKSEALGFLEKDAKQVEFGADGRNLSQTEKLKIEKLKLPGIAFIKNQKRFYPNGVFASHIIGYAQKDEETGKTSGMLGLEKSLDRYLQEKDGLIKYNSDQFGWKLPGSKDKITKPDNGSSVYLTLDQKIQTFLEDSMNQAVKDYNPEKVMAVVADPKTGKILAMSQRPSFNPNTRDITNFYNDIIGYPFEPGSTMKMYTVAAAIEQGVYNGDASYKSGGYKIGKRTIRDHNKTGWGTITYNEGFARSSNVAMINLAMKIGPDAYADYMEKFGFGSKTGIDLPGEEAGKINSDSSISLATASFGQGSTATVIEQIQAATAIANDGQMMKPYIIDQITDPDTKKVVEKNEPKKLGKPISASTAKQVRDLMGSVVTSKNGTGKPFAIEGYDVAGKTGTAQLPGKDGRYMTGKENYLFSFMGMAPKDDPRLLVYVAVQQPELEPTETGSMTTSSIFKTVMQNSLQYLQIQPDQAAGQKVKDKDKEPENPVMDSYIGKNAKDSSGKLRSLSAEPVILGTGSSVEAQNPSEGSVLTKDEKIFLYTGGKAKMPDLSGWSKRDVMKLADLLQLRVSFSGEGFSAKQSIPAGTPVSSNTLLTVELKPPAGN</sequence>
<proteinExistence type="inferred from homology"/>
<comment type="subcellular location">
    <subcellularLocation>
        <location evidence="1">Membrane</location>
    </subcellularLocation>
</comment>
<accession>A0A7X2V3F5</accession>
<evidence type="ECO:0000256" key="1">
    <source>
        <dbReference type="ARBA" id="ARBA00004370"/>
    </source>
</evidence>
<dbReference type="InterPro" id="IPR001460">
    <property type="entry name" value="PCN-bd_Tpept"/>
</dbReference>
<dbReference type="CDD" id="cd06575">
    <property type="entry name" value="PASTA_Pbp2x-like_2"/>
    <property type="match status" value="1"/>
</dbReference>
<dbReference type="GO" id="GO:0071555">
    <property type="term" value="P:cell wall organization"/>
    <property type="evidence" value="ECO:0007669"/>
    <property type="project" value="TreeGrafter"/>
</dbReference>
<dbReference type="GO" id="GO:0008658">
    <property type="term" value="F:penicillin binding"/>
    <property type="evidence" value="ECO:0007669"/>
    <property type="project" value="InterPro"/>
</dbReference>
<evidence type="ECO:0000256" key="3">
    <source>
        <dbReference type="ARBA" id="ARBA00007171"/>
    </source>
</evidence>
<dbReference type="GO" id="GO:0005886">
    <property type="term" value="C:plasma membrane"/>
    <property type="evidence" value="ECO:0007669"/>
    <property type="project" value="TreeGrafter"/>
</dbReference>
<dbReference type="UniPathway" id="UPA00219"/>
<dbReference type="InterPro" id="IPR005311">
    <property type="entry name" value="PBP_dimer"/>
</dbReference>
<dbReference type="PANTHER" id="PTHR30627:SF26">
    <property type="entry name" value="PENICILLIN-BINDING PROTEIN 2B"/>
    <property type="match status" value="1"/>
</dbReference>
<evidence type="ECO:0000256" key="4">
    <source>
        <dbReference type="ARBA" id="ARBA00012448"/>
    </source>
</evidence>
<evidence type="ECO:0000256" key="5">
    <source>
        <dbReference type="ARBA" id="ARBA00023136"/>
    </source>
</evidence>
<dbReference type="AlphaFoldDB" id="A0A7X2V3F5"/>
<comment type="caution">
    <text evidence="9">The sequence shown here is derived from an EMBL/GenBank/DDBJ whole genome shotgun (WGS) entry which is preliminary data.</text>
</comment>
<evidence type="ECO:0000256" key="7">
    <source>
        <dbReference type="SAM" id="MobiDB-lite"/>
    </source>
</evidence>
<reference evidence="9 10" key="1">
    <citation type="journal article" date="2017" name="Int. J. Syst. Evol. Microbiol.">
        <title>Bacillus mangrovi sp. nov., isolated from a sediment sample from a mangrove forest.</title>
        <authorList>
            <person name="Gupta V."/>
            <person name="Singh P.K."/>
            <person name="Korpole S."/>
            <person name="Tanuku N.R.S."/>
            <person name="Pinnaka A.K."/>
        </authorList>
    </citation>
    <scope>NUCLEOTIDE SEQUENCE [LARGE SCALE GENOMIC DNA]</scope>
    <source>
        <strain evidence="9 10">KCTC 33872</strain>
    </source>
</reference>
<dbReference type="Pfam" id="PF03717">
    <property type="entry name" value="PBP_dimer"/>
    <property type="match status" value="1"/>
</dbReference>
<keyword evidence="10" id="KW-1185">Reference proteome</keyword>
<comment type="similarity">
    <text evidence="3">Belongs to the transpeptidase family.</text>
</comment>
<dbReference type="EMBL" id="WMIB01000002">
    <property type="protein sequence ID" value="MTH52632.1"/>
    <property type="molecule type" value="Genomic_DNA"/>
</dbReference>
<dbReference type="InterPro" id="IPR050515">
    <property type="entry name" value="Beta-lactam/transpept"/>
</dbReference>
<dbReference type="FunFam" id="3.40.710.10:FF:000026">
    <property type="entry name" value="Penicillin-binding protein 1"/>
    <property type="match status" value="1"/>
</dbReference>
<dbReference type="CDD" id="cd06576">
    <property type="entry name" value="PASTA_Pbp2x-like_1"/>
    <property type="match status" value="1"/>
</dbReference>
<evidence type="ECO:0000313" key="10">
    <source>
        <dbReference type="Proteomes" id="UP000434639"/>
    </source>
</evidence>
<dbReference type="SUPFAM" id="SSF56519">
    <property type="entry name" value="Penicillin binding protein dimerisation domain"/>
    <property type="match status" value="1"/>
</dbReference>
<dbReference type="Gene3D" id="3.30.70.2110">
    <property type="match status" value="1"/>
</dbReference>
<dbReference type="OrthoDB" id="9804124at2"/>
<keyword evidence="5" id="KW-0472">Membrane</keyword>
<comment type="pathway">
    <text evidence="2">Cell wall biogenesis; peptidoglycan biosynthesis.</text>
</comment>
<protein>
    <recommendedName>
        <fullName evidence="4">serine-type D-Ala-D-Ala carboxypeptidase</fullName>
        <ecNumber evidence="4">3.4.16.4</ecNumber>
    </recommendedName>
</protein>
<dbReference type="PANTHER" id="PTHR30627">
    <property type="entry name" value="PEPTIDOGLYCAN D,D-TRANSPEPTIDASE"/>
    <property type="match status" value="1"/>
</dbReference>
<dbReference type="InterPro" id="IPR012338">
    <property type="entry name" value="Beta-lactam/transpept-like"/>
</dbReference>
<dbReference type="SMART" id="SM00740">
    <property type="entry name" value="PASTA"/>
    <property type="match status" value="2"/>
</dbReference>
<organism evidence="9 10">
    <name type="scientific">Metabacillus mangrovi</name>
    <dbReference type="NCBI Taxonomy" id="1491830"/>
    <lineage>
        <taxon>Bacteria</taxon>
        <taxon>Bacillati</taxon>
        <taxon>Bacillota</taxon>
        <taxon>Bacilli</taxon>
        <taxon>Bacillales</taxon>
        <taxon>Bacillaceae</taxon>
        <taxon>Metabacillus</taxon>
    </lineage>
</organism>
<dbReference type="Gene3D" id="3.90.1310.10">
    <property type="entry name" value="Penicillin-binding protein 2a (Domain 2)"/>
    <property type="match status" value="1"/>
</dbReference>
<feature type="domain" description="PASTA" evidence="8">
    <location>
        <begin position="657"/>
        <end position="714"/>
    </location>
</feature>
<dbReference type="InterPro" id="IPR036138">
    <property type="entry name" value="PBP_dimer_sf"/>
</dbReference>
<name>A0A7X2V3F5_9BACI</name>
<dbReference type="SUPFAM" id="SSF54184">
    <property type="entry name" value="Penicillin-binding protein 2x (pbp-2x), c-terminal domain"/>
    <property type="match status" value="2"/>
</dbReference>
<dbReference type="Gene3D" id="2.20.70.70">
    <property type="match status" value="1"/>
</dbReference>
<dbReference type="Pfam" id="PF00905">
    <property type="entry name" value="Transpeptidase"/>
    <property type="match status" value="1"/>
</dbReference>
<dbReference type="Proteomes" id="UP000434639">
    <property type="component" value="Unassembled WGS sequence"/>
</dbReference>
<evidence type="ECO:0000259" key="8">
    <source>
        <dbReference type="PROSITE" id="PS51178"/>
    </source>
</evidence>
<gene>
    <name evidence="9" type="ORF">GKZ89_04365</name>
</gene>
<feature type="compositionally biased region" description="Basic and acidic residues" evidence="7">
    <location>
        <begin position="590"/>
        <end position="599"/>
    </location>
</feature>
<dbReference type="Gene3D" id="3.40.710.10">
    <property type="entry name" value="DD-peptidase/beta-lactamase superfamily"/>
    <property type="match status" value="1"/>
</dbReference>
<evidence type="ECO:0000313" key="9">
    <source>
        <dbReference type="EMBL" id="MTH52632.1"/>
    </source>
</evidence>